<reference evidence="2 3" key="1">
    <citation type="submission" date="2020-08" db="EMBL/GenBank/DDBJ databases">
        <title>Genomic Encyclopedia of Type Strains, Phase III (KMG-III): the genomes of soil and plant-associated and newly described type strains.</title>
        <authorList>
            <person name="Whitman W."/>
        </authorList>
    </citation>
    <scope>NUCLEOTIDE SEQUENCE [LARGE SCALE GENOMIC DNA]</scope>
    <source>
        <strain evidence="2 3">CECT 3259</strain>
    </source>
</reference>
<name>A0A7W8BK23_STREU</name>
<dbReference type="OrthoDB" id="2897536at2"/>
<evidence type="ECO:0000313" key="3">
    <source>
        <dbReference type="Proteomes" id="UP000528608"/>
    </source>
</evidence>
<evidence type="ECO:0000259" key="1">
    <source>
        <dbReference type="Pfam" id="PF19054"/>
    </source>
</evidence>
<dbReference type="InterPro" id="IPR043917">
    <property type="entry name" value="DUF5753"/>
</dbReference>
<accession>A0A7W8BK23</accession>
<gene>
    <name evidence="2" type="ORF">FHS36_006368</name>
</gene>
<dbReference type="AlphaFoldDB" id="A0A7W8BK23"/>
<dbReference type="EMBL" id="JACHJF010000035">
    <property type="protein sequence ID" value="MBB5122894.1"/>
    <property type="molecule type" value="Genomic_DNA"/>
</dbReference>
<dbReference type="Pfam" id="PF19054">
    <property type="entry name" value="DUF5753"/>
    <property type="match status" value="1"/>
</dbReference>
<dbReference type="Proteomes" id="UP000528608">
    <property type="component" value="Unassembled WGS sequence"/>
</dbReference>
<comment type="caution">
    <text evidence="2">The sequence shown here is derived from an EMBL/GenBank/DDBJ whole genome shotgun (WGS) entry which is preliminary data.</text>
</comment>
<sequence>MFRAALPREDSAAIAERVAARLQRHDVLDRDDRPLLWVILDEACLRRTVGSPEIMHEQPAHLLAMSESPHTTLQVIPFDTGAPPAGESYTLLRFGDQPTALYTEARGLGRVVDEATSVVTATEDYERLRADALSPQKALAEMHKVMEELRR</sequence>
<protein>
    <recommendedName>
        <fullName evidence="1">DUF5753 domain-containing protein</fullName>
    </recommendedName>
</protein>
<organism evidence="2 3">
    <name type="scientific">Streptomyces eurocidicus</name>
    <name type="common">Streptoverticillium eurocidicus</name>
    <dbReference type="NCBI Taxonomy" id="66423"/>
    <lineage>
        <taxon>Bacteria</taxon>
        <taxon>Bacillati</taxon>
        <taxon>Actinomycetota</taxon>
        <taxon>Actinomycetes</taxon>
        <taxon>Kitasatosporales</taxon>
        <taxon>Streptomycetaceae</taxon>
        <taxon>Streptomyces</taxon>
    </lineage>
</organism>
<feature type="domain" description="DUF5753" evidence="1">
    <location>
        <begin position="3"/>
        <end position="140"/>
    </location>
</feature>
<evidence type="ECO:0000313" key="2">
    <source>
        <dbReference type="EMBL" id="MBB5122894.1"/>
    </source>
</evidence>
<proteinExistence type="predicted"/>